<accession>A0A9N8ETU4</accession>
<name>A0A9N8ETU4_9STRA</name>
<organism evidence="2 3">
    <name type="scientific">Seminavis robusta</name>
    <dbReference type="NCBI Taxonomy" id="568900"/>
    <lineage>
        <taxon>Eukaryota</taxon>
        <taxon>Sar</taxon>
        <taxon>Stramenopiles</taxon>
        <taxon>Ochrophyta</taxon>
        <taxon>Bacillariophyta</taxon>
        <taxon>Bacillariophyceae</taxon>
        <taxon>Bacillariophycidae</taxon>
        <taxon>Naviculales</taxon>
        <taxon>Naviculaceae</taxon>
        <taxon>Seminavis</taxon>
    </lineage>
</organism>
<keyword evidence="3" id="KW-1185">Reference proteome</keyword>
<dbReference type="EMBL" id="CAICTM010002135">
    <property type="protein sequence ID" value="CAB9528052.1"/>
    <property type="molecule type" value="Genomic_DNA"/>
</dbReference>
<dbReference type="Proteomes" id="UP001153069">
    <property type="component" value="Unassembled WGS sequence"/>
</dbReference>
<dbReference type="OrthoDB" id="56058at2759"/>
<feature type="region of interest" description="Disordered" evidence="1">
    <location>
        <begin position="1"/>
        <end position="22"/>
    </location>
</feature>
<comment type="caution">
    <text evidence="2">The sequence shown here is derived from an EMBL/GenBank/DDBJ whole genome shotgun (WGS) entry which is preliminary data.</text>
</comment>
<proteinExistence type="predicted"/>
<evidence type="ECO:0000313" key="3">
    <source>
        <dbReference type="Proteomes" id="UP001153069"/>
    </source>
</evidence>
<dbReference type="AlphaFoldDB" id="A0A9N8ETU4"/>
<sequence length="301" mass="33223">MGASSSYAGEEEASYRVEQAQHFSSLDPVKIAPIRSYQDEDCCDTDITSTTYSMSCDSWSDPAIRWSQNRHDGVSPAMIPRRQDSVHNRTSAGPPRLPARARSTHFSDSGKRSTSSLPPRCLSDPLPFHRRGSVASAPERPTRMPSTHSPRIQDRAPPAMPRRSPTLHGVMEDRSEPESACPPFFDATCVAGPSSQKERTMVEIAPGVSIPLRTSEETLEAIRNDYFVPTTCVACTADLFCIEDARYSVCPCCRTVSQLEAAMADREGQHHGVGMGFTGSTLWQAQSDIMAQHQQTRRFSR</sequence>
<evidence type="ECO:0000256" key="1">
    <source>
        <dbReference type="SAM" id="MobiDB-lite"/>
    </source>
</evidence>
<evidence type="ECO:0000313" key="2">
    <source>
        <dbReference type="EMBL" id="CAB9528052.1"/>
    </source>
</evidence>
<protein>
    <submittedName>
        <fullName evidence="2">Uncharacterized protein</fullName>
    </submittedName>
</protein>
<feature type="compositionally biased region" description="Polar residues" evidence="1">
    <location>
        <begin position="104"/>
        <end position="117"/>
    </location>
</feature>
<gene>
    <name evidence="2" type="ORF">SEMRO_2137_G316030.1</name>
</gene>
<reference evidence="2" key="1">
    <citation type="submission" date="2020-06" db="EMBL/GenBank/DDBJ databases">
        <authorList>
            <consortium name="Plant Systems Biology data submission"/>
        </authorList>
    </citation>
    <scope>NUCLEOTIDE SEQUENCE</scope>
    <source>
        <strain evidence="2">D6</strain>
    </source>
</reference>
<feature type="region of interest" description="Disordered" evidence="1">
    <location>
        <begin position="67"/>
        <end position="164"/>
    </location>
</feature>